<evidence type="ECO:0000259" key="1">
    <source>
        <dbReference type="PROSITE" id="PS50238"/>
    </source>
</evidence>
<dbReference type="Proteomes" id="UP000014760">
    <property type="component" value="Unassembled WGS sequence"/>
</dbReference>
<gene>
    <name evidence="2" type="ORF">CAPTEDRAFT_108376</name>
</gene>
<keyword evidence="4" id="KW-1185">Reference proteome</keyword>
<evidence type="ECO:0000313" key="2">
    <source>
        <dbReference type="EMBL" id="ELT99509.1"/>
    </source>
</evidence>
<organism evidence="2">
    <name type="scientific">Capitella teleta</name>
    <name type="common">Polychaete worm</name>
    <dbReference type="NCBI Taxonomy" id="283909"/>
    <lineage>
        <taxon>Eukaryota</taxon>
        <taxon>Metazoa</taxon>
        <taxon>Spiralia</taxon>
        <taxon>Lophotrochozoa</taxon>
        <taxon>Annelida</taxon>
        <taxon>Polychaeta</taxon>
        <taxon>Sedentaria</taxon>
        <taxon>Scolecida</taxon>
        <taxon>Capitellidae</taxon>
        <taxon>Capitella</taxon>
    </lineage>
</organism>
<reference evidence="3" key="3">
    <citation type="submission" date="2015-06" db="UniProtKB">
        <authorList>
            <consortium name="EnsemblMetazoa"/>
        </authorList>
    </citation>
    <scope>IDENTIFICATION</scope>
</reference>
<dbReference type="AlphaFoldDB" id="R7U0I0"/>
<proteinExistence type="predicted"/>
<dbReference type="InterPro" id="IPR042869">
    <property type="entry name" value="ARHGAP11A/B"/>
</dbReference>
<dbReference type="STRING" id="283909.R7U0I0"/>
<dbReference type="PANTHER" id="PTHR15670:SF4">
    <property type="entry name" value="RHO GTPASE-ACTIVATING PROTEIN 11A"/>
    <property type="match status" value="1"/>
</dbReference>
<dbReference type="GO" id="GO:0007165">
    <property type="term" value="P:signal transduction"/>
    <property type="evidence" value="ECO:0007669"/>
    <property type="project" value="InterPro"/>
</dbReference>
<dbReference type="SMART" id="SM00324">
    <property type="entry name" value="RhoGAP"/>
    <property type="match status" value="1"/>
</dbReference>
<dbReference type="EMBL" id="AMQN01001943">
    <property type="status" value="NOT_ANNOTATED_CDS"/>
    <property type="molecule type" value="Genomic_DNA"/>
</dbReference>
<dbReference type="Pfam" id="PF00620">
    <property type="entry name" value="RhoGAP"/>
    <property type="match status" value="1"/>
</dbReference>
<sequence length="107" mass="12053">MKYEGGHDLNDANPIDVASLIKQFFRELPDPLLISRYHETFLKCHGLEPESMRVFALLHLCHILPLPHVSTLRFIMTFLQTVAANSDCNKMDATNLAVCLAPNLMSS</sequence>
<name>R7U0I0_CAPTE</name>
<dbReference type="GO" id="GO:0005096">
    <property type="term" value="F:GTPase activator activity"/>
    <property type="evidence" value="ECO:0007669"/>
    <property type="project" value="TreeGrafter"/>
</dbReference>
<dbReference type="SUPFAM" id="SSF48350">
    <property type="entry name" value="GTPase activation domain, GAP"/>
    <property type="match status" value="1"/>
</dbReference>
<feature type="non-terminal residue" evidence="2">
    <location>
        <position position="107"/>
    </location>
</feature>
<protein>
    <recommendedName>
        <fullName evidence="1">Rho-GAP domain-containing protein</fullName>
    </recommendedName>
</protein>
<dbReference type="HOGENOM" id="CLU_2216393_0_0_1"/>
<feature type="domain" description="Rho-GAP" evidence="1">
    <location>
        <begin position="1"/>
        <end position="107"/>
    </location>
</feature>
<dbReference type="InterPro" id="IPR000198">
    <property type="entry name" value="RhoGAP_dom"/>
</dbReference>
<dbReference type="PROSITE" id="PS50238">
    <property type="entry name" value="RHOGAP"/>
    <property type="match status" value="1"/>
</dbReference>
<evidence type="ECO:0000313" key="4">
    <source>
        <dbReference type="Proteomes" id="UP000014760"/>
    </source>
</evidence>
<dbReference type="InterPro" id="IPR008936">
    <property type="entry name" value="Rho_GTPase_activation_prot"/>
</dbReference>
<accession>R7U0I0</accession>
<evidence type="ECO:0000313" key="3">
    <source>
        <dbReference type="EnsemblMetazoa" id="CapteP108376"/>
    </source>
</evidence>
<dbReference type="EnsemblMetazoa" id="CapteT108376">
    <property type="protein sequence ID" value="CapteP108376"/>
    <property type="gene ID" value="CapteG108376"/>
</dbReference>
<dbReference type="PANTHER" id="PTHR15670">
    <property type="entry name" value="RHO GTPASE ACTIVATING PROTEIN 11A"/>
    <property type="match status" value="1"/>
</dbReference>
<reference evidence="2 4" key="2">
    <citation type="journal article" date="2013" name="Nature">
        <title>Insights into bilaterian evolution from three spiralian genomes.</title>
        <authorList>
            <person name="Simakov O."/>
            <person name="Marletaz F."/>
            <person name="Cho S.J."/>
            <person name="Edsinger-Gonzales E."/>
            <person name="Havlak P."/>
            <person name="Hellsten U."/>
            <person name="Kuo D.H."/>
            <person name="Larsson T."/>
            <person name="Lv J."/>
            <person name="Arendt D."/>
            <person name="Savage R."/>
            <person name="Osoegawa K."/>
            <person name="de Jong P."/>
            <person name="Grimwood J."/>
            <person name="Chapman J.A."/>
            <person name="Shapiro H."/>
            <person name="Aerts A."/>
            <person name="Otillar R.P."/>
            <person name="Terry A.Y."/>
            <person name="Boore J.L."/>
            <person name="Grigoriev I.V."/>
            <person name="Lindberg D.R."/>
            <person name="Seaver E.C."/>
            <person name="Weisblat D.A."/>
            <person name="Putnam N.H."/>
            <person name="Rokhsar D.S."/>
        </authorList>
    </citation>
    <scope>NUCLEOTIDE SEQUENCE</scope>
    <source>
        <strain evidence="2 4">I ESC-2004</strain>
    </source>
</reference>
<dbReference type="OrthoDB" id="410651at2759"/>
<dbReference type="Gene3D" id="1.10.555.10">
    <property type="entry name" value="Rho GTPase activation protein"/>
    <property type="match status" value="1"/>
</dbReference>
<dbReference type="EMBL" id="KB306824">
    <property type="protein sequence ID" value="ELT99509.1"/>
    <property type="molecule type" value="Genomic_DNA"/>
</dbReference>
<reference evidence="4" key="1">
    <citation type="submission" date="2012-12" db="EMBL/GenBank/DDBJ databases">
        <authorList>
            <person name="Hellsten U."/>
            <person name="Grimwood J."/>
            <person name="Chapman J.A."/>
            <person name="Shapiro H."/>
            <person name="Aerts A."/>
            <person name="Otillar R.P."/>
            <person name="Terry A.Y."/>
            <person name="Boore J.L."/>
            <person name="Simakov O."/>
            <person name="Marletaz F."/>
            <person name="Cho S.-J."/>
            <person name="Edsinger-Gonzales E."/>
            <person name="Havlak P."/>
            <person name="Kuo D.-H."/>
            <person name="Larsson T."/>
            <person name="Lv J."/>
            <person name="Arendt D."/>
            <person name="Savage R."/>
            <person name="Osoegawa K."/>
            <person name="de Jong P."/>
            <person name="Lindberg D.R."/>
            <person name="Seaver E.C."/>
            <person name="Weisblat D.A."/>
            <person name="Putnam N.H."/>
            <person name="Grigoriev I.V."/>
            <person name="Rokhsar D.S."/>
        </authorList>
    </citation>
    <scope>NUCLEOTIDE SEQUENCE</scope>
    <source>
        <strain evidence="4">I ESC-2004</strain>
    </source>
</reference>
<dbReference type="OMA" id="DNTTIMG"/>